<proteinExistence type="predicted"/>
<evidence type="ECO:0000313" key="2">
    <source>
        <dbReference type="Proteomes" id="UP000182544"/>
    </source>
</evidence>
<protein>
    <submittedName>
        <fullName evidence="1">Uncharacterized protein</fullName>
    </submittedName>
</protein>
<dbReference type="STRING" id="369401.SAMN05428642_101536"/>
<keyword evidence="2" id="KW-1185">Reference proteome</keyword>
<dbReference type="OrthoDB" id="1446480at2"/>
<dbReference type="AlphaFoldDB" id="A0A1K2IBG7"/>
<accession>A0A1K2IBG7</accession>
<dbReference type="EMBL" id="FPKV01000001">
    <property type="protein sequence ID" value="SFZ89743.1"/>
    <property type="molecule type" value="Genomic_DNA"/>
</dbReference>
<evidence type="ECO:0000313" key="1">
    <source>
        <dbReference type="EMBL" id="SFZ89743.1"/>
    </source>
</evidence>
<gene>
    <name evidence="1" type="ORF">SAMN05428642_101536</name>
</gene>
<reference evidence="1 2" key="1">
    <citation type="submission" date="2016-10" db="EMBL/GenBank/DDBJ databases">
        <authorList>
            <person name="de Groot N.N."/>
        </authorList>
    </citation>
    <scope>NUCLEOTIDE SEQUENCE [LARGE SCALE GENOMIC DNA]</scope>
    <source>
        <strain evidence="1 2">DSM 18180</strain>
    </source>
</reference>
<name>A0A1K2IBG7_9FLAO</name>
<dbReference type="Proteomes" id="UP000182544">
    <property type="component" value="Unassembled WGS sequence"/>
</dbReference>
<dbReference type="RefSeq" id="WP_072400203.1">
    <property type="nucleotide sequence ID" value="NZ_FPKV01000001.1"/>
</dbReference>
<organism evidence="1 2">
    <name type="scientific">Flaviramulus basaltis</name>
    <dbReference type="NCBI Taxonomy" id="369401"/>
    <lineage>
        <taxon>Bacteria</taxon>
        <taxon>Pseudomonadati</taxon>
        <taxon>Bacteroidota</taxon>
        <taxon>Flavobacteriia</taxon>
        <taxon>Flavobacteriales</taxon>
        <taxon>Flavobacteriaceae</taxon>
        <taxon>Flaviramulus</taxon>
    </lineage>
</organism>
<sequence>MKFLLIFLSIVLIEKGCNQSKINQENISVEYTASSRGIYKQIIVDKKTISTLQKRGGIPTTKVCNETYWDNLIKVIKSINIDSISSLQAPSKAFQYDGAAIANLKITHNGKTHETPPFDHGNPPKKIAELVKEILSISENIE</sequence>